<accession>A7E879</accession>
<evidence type="ECO:0000313" key="2">
    <source>
        <dbReference type="Proteomes" id="UP000001312"/>
    </source>
</evidence>
<dbReference type="Proteomes" id="UP000001312">
    <property type="component" value="Unassembled WGS sequence"/>
</dbReference>
<reference evidence="2" key="1">
    <citation type="journal article" date="2011" name="PLoS Genet.">
        <title>Genomic analysis of the necrotrophic fungal pathogens Sclerotinia sclerotiorum and Botrytis cinerea.</title>
        <authorList>
            <person name="Amselem J."/>
            <person name="Cuomo C.A."/>
            <person name="van Kan J.A."/>
            <person name="Viaud M."/>
            <person name="Benito E.P."/>
            <person name="Couloux A."/>
            <person name="Coutinho P.M."/>
            <person name="de Vries R.P."/>
            <person name="Dyer P.S."/>
            <person name="Fillinger S."/>
            <person name="Fournier E."/>
            <person name="Gout L."/>
            <person name="Hahn M."/>
            <person name="Kohn L."/>
            <person name="Lapalu N."/>
            <person name="Plummer K.M."/>
            <person name="Pradier J.M."/>
            <person name="Quevillon E."/>
            <person name="Sharon A."/>
            <person name="Simon A."/>
            <person name="ten Have A."/>
            <person name="Tudzynski B."/>
            <person name="Tudzynski P."/>
            <person name="Wincker P."/>
            <person name="Andrew M."/>
            <person name="Anthouard V."/>
            <person name="Beever R.E."/>
            <person name="Beffa R."/>
            <person name="Benoit I."/>
            <person name="Bouzid O."/>
            <person name="Brault B."/>
            <person name="Chen Z."/>
            <person name="Choquer M."/>
            <person name="Collemare J."/>
            <person name="Cotton P."/>
            <person name="Danchin E.G."/>
            <person name="Da Silva C."/>
            <person name="Gautier A."/>
            <person name="Giraud C."/>
            <person name="Giraud T."/>
            <person name="Gonzalez C."/>
            <person name="Grossetete S."/>
            <person name="Guldener U."/>
            <person name="Henrissat B."/>
            <person name="Howlett B.J."/>
            <person name="Kodira C."/>
            <person name="Kretschmer M."/>
            <person name="Lappartient A."/>
            <person name="Leroch M."/>
            <person name="Levis C."/>
            <person name="Mauceli E."/>
            <person name="Neuveglise C."/>
            <person name="Oeser B."/>
            <person name="Pearson M."/>
            <person name="Poulain J."/>
            <person name="Poussereau N."/>
            <person name="Quesneville H."/>
            <person name="Rascle C."/>
            <person name="Schumacher J."/>
            <person name="Segurens B."/>
            <person name="Sexton A."/>
            <person name="Silva E."/>
            <person name="Sirven C."/>
            <person name="Soanes D.M."/>
            <person name="Talbot N.J."/>
            <person name="Templeton M."/>
            <person name="Yandava C."/>
            <person name="Yarden O."/>
            <person name="Zeng Q."/>
            <person name="Rollins J.A."/>
            <person name="Lebrun M.H."/>
            <person name="Dickman M."/>
        </authorList>
    </citation>
    <scope>NUCLEOTIDE SEQUENCE [LARGE SCALE GENOMIC DNA]</scope>
    <source>
        <strain evidence="2">ATCC 18683 / 1980 / Ss-1</strain>
    </source>
</reference>
<dbReference type="EMBL" id="CH476622">
    <property type="protein sequence ID" value="EDN96581.1"/>
    <property type="molecule type" value="Genomic_DNA"/>
</dbReference>
<keyword evidence="2" id="KW-1185">Reference proteome</keyword>
<proteinExistence type="predicted"/>
<organism evidence="1 2">
    <name type="scientific">Sclerotinia sclerotiorum (strain ATCC 18683 / 1980 / Ss-1)</name>
    <name type="common">White mold</name>
    <name type="synonym">Whetzelinia sclerotiorum</name>
    <dbReference type="NCBI Taxonomy" id="665079"/>
    <lineage>
        <taxon>Eukaryota</taxon>
        <taxon>Fungi</taxon>
        <taxon>Dikarya</taxon>
        <taxon>Ascomycota</taxon>
        <taxon>Pezizomycotina</taxon>
        <taxon>Leotiomycetes</taxon>
        <taxon>Helotiales</taxon>
        <taxon>Sclerotiniaceae</taxon>
        <taxon>Sclerotinia</taxon>
    </lineage>
</organism>
<evidence type="ECO:0000313" key="1">
    <source>
        <dbReference type="EMBL" id="EDN96581.1"/>
    </source>
</evidence>
<protein>
    <submittedName>
        <fullName evidence="1">Uncharacterized protein</fullName>
    </submittedName>
</protein>
<dbReference type="HOGENOM" id="CLU_1918343_0_0_1"/>
<sequence length="132" mass="14686">MAEDARGFSNIRDDFFLPMRLTSSPPTFTNTFIEQKHPTRCSLNAISTTQAPNRTSFISKPSLDDNHPPLSSNPLVAHLYKLRNGGKQLTPASETRVQKFSLYHATPENGKSYTSETVMLHRSSFSSSGKPN</sequence>
<dbReference type="AlphaFoldDB" id="A7E879"/>
<dbReference type="KEGG" id="ssl:SS1G_01507"/>
<dbReference type="GeneID" id="5493970"/>
<dbReference type="RefSeq" id="XP_001597313.1">
    <property type="nucleotide sequence ID" value="XM_001597263.1"/>
</dbReference>
<dbReference type="InParanoid" id="A7E879"/>
<name>A7E879_SCLS1</name>
<gene>
    <name evidence="1" type="ORF">SS1G_01507</name>
</gene>